<keyword evidence="2" id="KW-1185">Reference proteome</keyword>
<dbReference type="AlphaFoldDB" id="A0A3R8DCX4"/>
<gene>
    <name evidence="1" type="ORF">B5M09_011561</name>
</gene>
<protein>
    <submittedName>
        <fullName evidence="1">Uncharacterized protein</fullName>
    </submittedName>
</protein>
<proteinExistence type="predicted"/>
<sequence>MAVNSKDPNVQLLAFNGNKKSFSVWTQKFIKHLKAMTTVKVGLWLANHLLSKVLSDTFTQQFKDAFGEAQPVHLLWATIEQCYEESNVNTVKTLVGQLI</sequence>
<evidence type="ECO:0000313" key="2">
    <source>
        <dbReference type="Proteomes" id="UP000284702"/>
    </source>
</evidence>
<reference evidence="1" key="1">
    <citation type="submission" date="2018-07" db="EMBL/GenBank/DDBJ databases">
        <title>Annotation of Aphanomyces astaci genome assembly.</title>
        <authorList>
            <person name="Studholme D.J."/>
        </authorList>
    </citation>
    <scope>NUCLEOTIDE SEQUENCE [LARGE SCALE GENOMIC DNA]</scope>
    <source>
        <strain evidence="1">Pc</strain>
    </source>
</reference>
<dbReference type="Proteomes" id="UP000284702">
    <property type="component" value="Unassembled WGS sequence"/>
</dbReference>
<dbReference type="EMBL" id="MZMZ02002647">
    <property type="protein sequence ID" value="RQM24815.1"/>
    <property type="molecule type" value="Genomic_DNA"/>
</dbReference>
<organism evidence="1 2">
    <name type="scientific">Aphanomyces astaci</name>
    <name type="common">Crayfish plague agent</name>
    <dbReference type="NCBI Taxonomy" id="112090"/>
    <lineage>
        <taxon>Eukaryota</taxon>
        <taxon>Sar</taxon>
        <taxon>Stramenopiles</taxon>
        <taxon>Oomycota</taxon>
        <taxon>Saprolegniomycetes</taxon>
        <taxon>Saprolegniales</taxon>
        <taxon>Verrucalvaceae</taxon>
        <taxon>Aphanomyces</taxon>
    </lineage>
</organism>
<name>A0A3R8DCX4_APHAT</name>
<comment type="caution">
    <text evidence="1">The sequence shown here is derived from an EMBL/GenBank/DDBJ whole genome shotgun (WGS) entry which is preliminary data.</text>
</comment>
<accession>A0A3R8DCX4</accession>
<evidence type="ECO:0000313" key="1">
    <source>
        <dbReference type="EMBL" id="RQM24815.1"/>
    </source>
</evidence>
<dbReference type="VEuPathDB" id="FungiDB:H257_09308"/>